<organism evidence="2 3">
    <name type="scientific">Haliangium ochraceum (strain DSM 14365 / JCM 11303 / SMP-2)</name>
    <dbReference type="NCBI Taxonomy" id="502025"/>
    <lineage>
        <taxon>Bacteria</taxon>
        <taxon>Pseudomonadati</taxon>
        <taxon>Myxococcota</taxon>
        <taxon>Polyangia</taxon>
        <taxon>Haliangiales</taxon>
        <taxon>Kofleriaceae</taxon>
        <taxon>Haliangium</taxon>
    </lineage>
</organism>
<sequence>MRLYHAAILALLLLSGCESILGLDDFGPAPVVDPDAGPDNELLRFRAVPNQVDVPLGGSVAVPVEIDRPSDFDQVVTILVQESIEGLTSTEANIAPAEDTAELILHAGPGLSLGETRAITLRASGGDESTTAMMSIVIVAGFGTLDPAFGDAGLVLDNAVPQAGQGARVEEFIDVVVFEDGSFAAVGVLSLETGSPMAVIKYSAAGVRDISFGDQGATVVPFFACSPFDGGSSLALAADGGLIVSGFQRNSGDADFTVARLDPDGSFDGGFANNGIFRGGNGEDFEHTCGVTIDDQQRIVGVGIGANEIGGGTDIENSQFVAFRLLSGGQVDNSFSGDGIIDFGAADEMFANDVAIDSQNRIVVAAGALDRAAAVRLLANGTLDNSFGDGGIVVLPAVAEFEFVSDIVLDDDDGLILSGSWFNGEPPNVGEEWLMRKLDADGNIASEFGDGGSVLVSRSGDISSILDLIRLPDGSFMALGSELLGNTAREVAAISRFSAEGALDPFVGQDGFAQIEAFVFAHAGTLHGEDGVIIVGGGDDGALVGRIFR</sequence>
<accession>D0LQ78</accession>
<dbReference type="eggNOG" id="COG2931">
    <property type="taxonomic scope" value="Bacteria"/>
</dbReference>
<evidence type="ECO:0000256" key="1">
    <source>
        <dbReference type="SAM" id="SignalP"/>
    </source>
</evidence>
<feature type="chain" id="PRO_5003010791" evidence="1">
    <location>
        <begin position="21"/>
        <end position="549"/>
    </location>
</feature>
<dbReference type="Pfam" id="PF17164">
    <property type="entry name" value="DUF5122"/>
    <property type="match status" value="2"/>
</dbReference>
<keyword evidence="3" id="KW-1185">Reference proteome</keyword>
<dbReference type="SUPFAM" id="SSF101898">
    <property type="entry name" value="NHL repeat"/>
    <property type="match status" value="1"/>
</dbReference>
<evidence type="ECO:0000313" key="2">
    <source>
        <dbReference type="EMBL" id="ACY18887.1"/>
    </source>
</evidence>
<dbReference type="AlphaFoldDB" id="D0LQ78"/>
<dbReference type="Gene3D" id="2.80.10.50">
    <property type="match status" value="2"/>
</dbReference>
<dbReference type="InterPro" id="IPR013431">
    <property type="entry name" value="Delta_60_rpt"/>
</dbReference>
<evidence type="ECO:0000313" key="3">
    <source>
        <dbReference type="Proteomes" id="UP000001880"/>
    </source>
</evidence>
<dbReference type="RefSeq" id="WP_012831479.1">
    <property type="nucleotide sequence ID" value="NC_013440.1"/>
</dbReference>
<dbReference type="PROSITE" id="PS51257">
    <property type="entry name" value="PROKAR_LIPOPROTEIN"/>
    <property type="match status" value="1"/>
</dbReference>
<proteinExistence type="predicted"/>
<dbReference type="KEGG" id="hoh:Hoch_6418"/>
<gene>
    <name evidence="2" type="ordered locus">Hoch_6418</name>
</gene>
<dbReference type="Proteomes" id="UP000001880">
    <property type="component" value="Chromosome"/>
</dbReference>
<dbReference type="NCBIfam" id="TIGR02608">
    <property type="entry name" value="delta_60_rpt"/>
    <property type="match status" value="5"/>
</dbReference>
<dbReference type="HOGENOM" id="CLU_035226_0_0_7"/>
<dbReference type="OrthoDB" id="5481505at2"/>
<dbReference type="EMBL" id="CP001804">
    <property type="protein sequence ID" value="ACY18887.1"/>
    <property type="molecule type" value="Genomic_DNA"/>
</dbReference>
<name>D0LQ78_HALO1</name>
<reference evidence="2 3" key="1">
    <citation type="journal article" date="2010" name="Stand. Genomic Sci.">
        <title>Complete genome sequence of Haliangium ochraceum type strain (SMP-2).</title>
        <authorList>
            <consortium name="US DOE Joint Genome Institute (JGI-PGF)"/>
            <person name="Ivanova N."/>
            <person name="Daum C."/>
            <person name="Lang E."/>
            <person name="Abt B."/>
            <person name="Kopitz M."/>
            <person name="Saunders E."/>
            <person name="Lapidus A."/>
            <person name="Lucas S."/>
            <person name="Glavina Del Rio T."/>
            <person name="Nolan M."/>
            <person name="Tice H."/>
            <person name="Copeland A."/>
            <person name="Cheng J.F."/>
            <person name="Chen F."/>
            <person name="Bruce D."/>
            <person name="Goodwin L."/>
            <person name="Pitluck S."/>
            <person name="Mavromatis K."/>
            <person name="Pati A."/>
            <person name="Mikhailova N."/>
            <person name="Chen A."/>
            <person name="Palaniappan K."/>
            <person name="Land M."/>
            <person name="Hauser L."/>
            <person name="Chang Y.J."/>
            <person name="Jeffries C.D."/>
            <person name="Detter J.C."/>
            <person name="Brettin T."/>
            <person name="Rohde M."/>
            <person name="Goker M."/>
            <person name="Bristow J."/>
            <person name="Markowitz V."/>
            <person name="Eisen J.A."/>
            <person name="Hugenholtz P."/>
            <person name="Kyrpides N.C."/>
            <person name="Klenk H.P."/>
        </authorList>
    </citation>
    <scope>NUCLEOTIDE SEQUENCE [LARGE SCALE GENOMIC DNA]</scope>
    <source>
        <strain evidence="3">DSM 14365 / CIP 107738 / JCM 11303 / AJ 13395 / SMP-2</strain>
    </source>
</reference>
<feature type="signal peptide" evidence="1">
    <location>
        <begin position="1"/>
        <end position="20"/>
    </location>
</feature>
<dbReference type="STRING" id="502025.Hoch_6418"/>
<keyword evidence="1" id="KW-0732">Signal</keyword>
<protein>
    <submittedName>
        <fullName evidence="2">Uncharacterized protein</fullName>
    </submittedName>
</protein>